<dbReference type="OrthoDB" id="6346567at2759"/>
<dbReference type="GO" id="GO:0005886">
    <property type="term" value="C:plasma membrane"/>
    <property type="evidence" value="ECO:0007669"/>
    <property type="project" value="TreeGrafter"/>
</dbReference>
<dbReference type="KEGG" id="hazt:108670004"/>
<keyword evidence="6 13" id="KW-1133">Transmembrane helix</keyword>
<keyword evidence="11 12" id="KW-0407">Ion channel</keyword>
<keyword evidence="14" id="KW-1185">Reference proteome</keyword>
<evidence type="ECO:0000256" key="9">
    <source>
        <dbReference type="ARBA" id="ARBA00023136"/>
    </source>
</evidence>
<comment type="subcellular location">
    <subcellularLocation>
        <location evidence="1">Membrane</location>
        <topology evidence="1">Multi-pass membrane protein</topology>
    </subcellularLocation>
</comment>
<dbReference type="PANTHER" id="PTHR11690:SF300">
    <property type="entry name" value="PICKPOCKET PROTEIN 19"/>
    <property type="match status" value="1"/>
</dbReference>
<dbReference type="Gene3D" id="1.10.287.770">
    <property type="entry name" value="YojJ-like"/>
    <property type="match status" value="1"/>
</dbReference>
<evidence type="ECO:0000256" key="12">
    <source>
        <dbReference type="RuleBase" id="RU000679"/>
    </source>
</evidence>
<reference evidence="15" key="1">
    <citation type="submission" date="2025-08" db="UniProtKB">
        <authorList>
            <consortium name="RefSeq"/>
        </authorList>
    </citation>
    <scope>IDENTIFICATION</scope>
    <source>
        <tissue evidence="15">Whole organism</tissue>
    </source>
</reference>
<dbReference type="RefSeq" id="XP_018012932.1">
    <property type="nucleotide sequence ID" value="XM_018157443.1"/>
</dbReference>
<evidence type="ECO:0000256" key="10">
    <source>
        <dbReference type="ARBA" id="ARBA00023201"/>
    </source>
</evidence>
<keyword evidence="5 12" id="KW-0812">Transmembrane</keyword>
<dbReference type="InterPro" id="IPR001873">
    <property type="entry name" value="ENaC"/>
</dbReference>
<sequence>MRKTLRKWLKSGPKLGIDHIQLVGLSVVASGDVHWTRRVTWFLFLCCGVGLAIFYIGIQVSLFSAGYIGVTVHASSNTTTHLPAITVCAEQKYDFNNLHRLWLQYRPGSAMPEDAEMQLLDVANLSLSDIWTRGGYEKKELVRRCLLGPGTTCEDLGSWSSVFTEYGLCFTYTGGMTRLDGPLYGLYLQLNYSRHPFGQIFKGYKIAIHDIRSPAAFRINDGFKCPVRNEKFGCYLLRSVAMQTISQLNRRNAPCTSVLGYDMQACLSSCVYSEVARRAGCRLPYMDVSWPECRGRKQVENALNVAKEQIFSGKFNMSLCNCPKPCTYVMYTEHGDTTWNYVRTSTVKVYLTSIEKHSLVETYTYVGADLGGDIGGIIGLMLGASVLTAVQVLEVITSRSSKFLAARMKTGTR</sequence>
<keyword evidence="3 12" id="KW-0813">Transport</keyword>
<evidence type="ECO:0000313" key="15">
    <source>
        <dbReference type="RefSeq" id="XP_018012932.1"/>
    </source>
</evidence>
<evidence type="ECO:0000256" key="5">
    <source>
        <dbReference type="ARBA" id="ARBA00022692"/>
    </source>
</evidence>
<dbReference type="Pfam" id="PF00858">
    <property type="entry name" value="ASC"/>
    <property type="match status" value="1"/>
</dbReference>
<dbReference type="PANTHER" id="PTHR11690">
    <property type="entry name" value="AMILORIDE-SENSITIVE SODIUM CHANNEL-RELATED"/>
    <property type="match status" value="1"/>
</dbReference>
<keyword evidence="9 13" id="KW-0472">Membrane</keyword>
<dbReference type="Proteomes" id="UP000694843">
    <property type="component" value="Unplaced"/>
</dbReference>
<keyword evidence="7" id="KW-0915">Sodium</keyword>
<feature type="transmembrane region" description="Helical" evidence="13">
    <location>
        <begin position="39"/>
        <end position="58"/>
    </location>
</feature>
<evidence type="ECO:0000256" key="3">
    <source>
        <dbReference type="ARBA" id="ARBA00022448"/>
    </source>
</evidence>
<evidence type="ECO:0000256" key="13">
    <source>
        <dbReference type="SAM" id="Phobius"/>
    </source>
</evidence>
<evidence type="ECO:0000256" key="1">
    <source>
        <dbReference type="ARBA" id="ARBA00004141"/>
    </source>
</evidence>
<evidence type="ECO:0000256" key="2">
    <source>
        <dbReference type="ARBA" id="ARBA00007193"/>
    </source>
</evidence>
<dbReference type="GeneID" id="108670004"/>
<proteinExistence type="inferred from homology"/>
<evidence type="ECO:0000256" key="7">
    <source>
        <dbReference type="ARBA" id="ARBA00023053"/>
    </source>
</evidence>
<evidence type="ECO:0000256" key="8">
    <source>
        <dbReference type="ARBA" id="ARBA00023065"/>
    </source>
</evidence>
<dbReference type="GO" id="GO:0015280">
    <property type="term" value="F:ligand-gated sodium channel activity"/>
    <property type="evidence" value="ECO:0007669"/>
    <property type="project" value="TreeGrafter"/>
</dbReference>
<protein>
    <submittedName>
        <fullName evidence="15">Acid-sensing ion channel 4-A-like</fullName>
    </submittedName>
</protein>
<evidence type="ECO:0000256" key="4">
    <source>
        <dbReference type="ARBA" id="ARBA00022461"/>
    </source>
</evidence>
<dbReference type="Gene3D" id="1.10.287.820">
    <property type="entry name" value="Acid-sensing ion channel domain"/>
    <property type="match status" value="1"/>
</dbReference>
<gene>
    <name evidence="15" type="primary">LOC108670004</name>
</gene>
<dbReference type="OMA" id="MRDENIC"/>
<keyword evidence="4 12" id="KW-0894">Sodium channel</keyword>
<dbReference type="AlphaFoldDB" id="A0A8B7NH26"/>
<keyword evidence="8 12" id="KW-0406">Ion transport</keyword>
<evidence type="ECO:0000313" key="14">
    <source>
        <dbReference type="Proteomes" id="UP000694843"/>
    </source>
</evidence>
<comment type="similarity">
    <text evidence="2 12">Belongs to the amiloride-sensitive sodium channel (TC 1.A.6) family.</text>
</comment>
<evidence type="ECO:0000256" key="6">
    <source>
        <dbReference type="ARBA" id="ARBA00022989"/>
    </source>
</evidence>
<organism evidence="14 15">
    <name type="scientific">Hyalella azteca</name>
    <name type="common">Amphipod</name>
    <dbReference type="NCBI Taxonomy" id="294128"/>
    <lineage>
        <taxon>Eukaryota</taxon>
        <taxon>Metazoa</taxon>
        <taxon>Ecdysozoa</taxon>
        <taxon>Arthropoda</taxon>
        <taxon>Crustacea</taxon>
        <taxon>Multicrustacea</taxon>
        <taxon>Malacostraca</taxon>
        <taxon>Eumalacostraca</taxon>
        <taxon>Peracarida</taxon>
        <taxon>Amphipoda</taxon>
        <taxon>Senticaudata</taxon>
        <taxon>Talitrida</taxon>
        <taxon>Talitroidea</taxon>
        <taxon>Hyalellidae</taxon>
        <taxon>Hyalella</taxon>
    </lineage>
</organism>
<accession>A0A8B7NH26</accession>
<name>A0A8B7NH26_HYAAZ</name>
<evidence type="ECO:0000256" key="11">
    <source>
        <dbReference type="ARBA" id="ARBA00023303"/>
    </source>
</evidence>
<keyword evidence="10 12" id="KW-0739">Sodium transport</keyword>